<feature type="domain" description="Acyl-CoA dehydrogenase/oxidase N-terminal" evidence="9">
    <location>
        <begin position="5"/>
        <end position="123"/>
    </location>
</feature>
<dbReference type="PANTHER" id="PTHR48083">
    <property type="entry name" value="MEDIUM-CHAIN SPECIFIC ACYL-COA DEHYDROGENASE, MITOCHONDRIAL-RELATED"/>
    <property type="match status" value="1"/>
</dbReference>
<dbReference type="Pfam" id="PF02770">
    <property type="entry name" value="Acyl-CoA_dh_M"/>
    <property type="match status" value="1"/>
</dbReference>
<dbReference type="FunFam" id="2.40.110.10:FF:000002">
    <property type="entry name" value="Acyl-CoA dehydrogenase fadE12"/>
    <property type="match status" value="1"/>
</dbReference>
<dbReference type="SUPFAM" id="SSF56645">
    <property type="entry name" value="Acyl-CoA dehydrogenase NM domain-like"/>
    <property type="match status" value="1"/>
</dbReference>
<dbReference type="GO" id="GO:0033539">
    <property type="term" value="P:fatty acid beta-oxidation using acyl-CoA dehydrogenase"/>
    <property type="evidence" value="ECO:0007669"/>
    <property type="project" value="TreeGrafter"/>
</dbReference>
<evidence type="ECO:0000256" key="3">
    <source>
        <dbReference type="ARBA" id="ARBA00022630"/>
    </source>
</evidence>
<evidence type="ECO:0000256" key="2">
    <source>
        <dbReference type="ARBA" id="ARBA00009347"/>
    </source>
</evidence>
<dbReference type="CDD" id="cd00567">
    <property type="entry name" value="ACAD"/>
    <property type="match status" value="1"/>
</dbReference>
<dbReference type="GO" id="GO:0003995">
    <property type="term" value="F:acyl-CoA dehydrogenase activity"/>
    <property type="evidence" value="ECO:0007669"/>
    <property type="project" value="TreeGrafter"/>
</dbReference>
<dbReference type="Pfam" id="PF00441">
    <property type="entry name" value="Acyl-CoA_dh_1"/>
    <property type="match status" value="1"/>
</dbReference>
<dbReference type="InterPro" id="IPR037069">
    <property type="entry name" value="AcylCoA_DH/ox_N_sf"/>
</dbReference>
<keyword evidence="4 6" id="KW-0274">FAD</keyword>
<protein>
    <submittedName>
        <fullName evidence="10">Acyl-CoA dehydrogenase family protein</fullName>
    </submittedName>
</protein>
<dbReference type="EMBL" id="SACL01000001">
    <property type="protein sequence ID" value="RVT99283.1"/>
    <property type="molecule type" value="Genomic_DNA"/>
</dbReference>
<dbReference type="InterPro" id="IPR009100">
    <property type="entry name" value="AcylCoA_DH/oxidase_NM_dom_sf"/>
</dbReference>
<dbReference type="Gene3D" id="2.40.110.10">
    <property type="entry name" value="Butyryl-CoA Dehydrogenase, subunit A, domain 2"/>
    <property type="match status" value="1"/>
</dbReference>
<keyword evidence="11" id="KW-1185">Reference proteome</keyword>
<evidence type="ECO:0000313" key="11">
    <source>
        <dbReference type="Proteomes" id="UP000282957"/>
    </source>
</evidence>
<dbReference type="InterPro" id="IPR009075">
    <property type="entry name" value="AcylCo_DH/oxidase_C"/>
</dbReference>
<evidence type="ECO:0000256" key="6">
    <source>
        <dbReference type="RuleBase" id="RU362125"/>
    </source>
</evidence>
<sequence>MTALSEEDRMLQELVSKFVQNELMPLEAAVLKREAEGGKYALTEAEEKPLLAKCQELGLWGLDVPEEYGGANLNPVARMVVEEEVSRTVVPFEFPPDSPNLHMLMVAANEDQKERYLKPYAEGRMKSAIAISEPGAGGDPAGMITRARKDGNDWVINGRKIWVSRVPYCDFIILMARTGEGKREEGMSAFIVDKGTPGFIIEREIAMIGGRKTYELVFDEMRLPESQVLGTLHRGYAPMQLRLNVRRLQIGARCVGIASRAVEMMCEQAKNRVTFGVPLADRQAIQWWIADAAIKIHACRLMVMTAAKTLEEGGDVRNEASMIKVFATEMATTVLDQAMQTFGAMGMTKELPLQLFSQQVRLMRIYEGPTEVHRMAIAKRVLRNGKV</sequence>
<comment type="cofactor">
    <cofactor evidence="1 6">
        <name>FAD</name>
        <dbReference type="ChEBI" id="CHEBI:57692"/>
    </cofactor>
</comment>
<dbReference type="SUPFAM" id="SSF47203">
    <property type="entry name" value="Acyl-CoA dehydrogenase C-terminal domain-like"/>
    <property type="match status" value="1"/>
</dbReference>
<evidence type="ECO:0000313" key="10">
    <source>
        <dbReference type="EMBL" id="RVT99283.1"/>
    </source>
</evidence>
<dbReference type="PANTHER" id="PTHR48083:SF2">
    <property type="entry name" value="MEDIUM-CHAIN SPECIFIC ACYL-COA DEHYDROGENASE, MITOCHONDRIAL"/>
    <property type="match status" value="1"/>
</dbReference>
<dbReference type="InterPro" id="IPR050741">
    <property type="entry name" value="Acyl-CoA_dehydrogenase"/>
</dbReference>
<evidence type="ECO:0000256" key="5">
    <source>
        <dbReference type="ARBA" id="ARBA00023002"/>
    </source>
</evidence>
<name>A0A437MNR2_9PROT</name>
<comment type="caution">
    <text evidence="10">The sequence shown here is derived from an EMBL/GenBank/DDBJ whole genome shotgun (WGS) entry which is preliminary data.</text>
</comment>
<keyword evidence="3 6" id="KW-0285">Flavoprotein</keyword>
<dbReference type="RefSeq" id="WP_127786137.1">
    <property type="nucleotide sequence ID" value="NZ_SACL01000001.1"/>
</dbReference>
<dbReference type="InterPro" id="IPR046373">
    <property type="entry name" value="Acyl-CoA_Oxase/DH_mid-dom_sf"/>
</dbReference>
<proteinExistence type="inferred from homology"/>
<evidence type="ECO:0000256" key="1">
    <source>
        <dbReference type="ARBA" id="ARBA00001974"/>
    </source>
</evidence>
<dbReference type="Pfam" id="PF02771">
    <property type="entry name" value="Acyl-CoA_dh_N"/>
    <property type="match status" value="1"/>
</dbReference>
<accession>A0A437MNR2</accession>
<dbReference type="Gene3D" id="1.10.540.10">
    <property type="entry name" value="Acyl-CoA dehydrogenase/oxidase, N-terminal domain"/>
    <property type="match status" value="1"/>
</dbReference>
<comment type="similarity">
    <text evidence="2 6">Belongs to the acyl-CoA dehydrogenase family.</text>
</comment>
<evidence type="ECO:0000256" key="4">
    <source>
        <dbReference type="ARBA" id="ARBA00022827"/>
    </source>
</evidence>
<evidence type="ECO:0000259" key="7">
    <source>
        <dbReference type="Pfam" id="PF00441"/>
    </source>
</evidence>
<feature type="domain" description="Acyl-CoA oxidase/dehydrogenase middle" evidence="8">
    <location>
        <begin position="128"/>
        <end position="220"/>
    </location>
</feature>
<dbReference type="InterPro" id="IPR006091">
    <property type="entry name" value="Acyl-CoA_Oxase/DH_mid-dom"/>
</dbReference>
<dbReference type="GO" id="GO:0050660">
    <property type="term" value="F:flavin adenine dinucleotide binding"/>
    <property type="evidence" value="ECO:0007669"/>
    <property type="project" value="InterPro"/>
</dbReference>
<keyword evidence="5 6" id="KW-0560">Oxidoreductase</keyword>
<dbReference type="OrthoDB" id="5510711at2"/>
<dbReference type="InterPro" id="IPR036250">
    <property type="entry name" value="AcylCo_DH-like_C"/>
</dbReference>
<evidence type="ECO:0000259" key="8">
    <source>
        <dbReference type="Pfam" id="PF02770"/>
    </source>
</evidence>
<dbReference type="GO" id="GO:0005737">
    <property type="term" value="C:cytoplasm"/>
    <property type="evidence" value="ECO:0007669"/>
    <property type="project" value="TreeGrafter"/>
</dbReference>
<organism evidence="10 11">
    <name type="scientific">Rhodovarius crocodyli</name>
    <dbReference type="NCBI Taxonomy" id="1979269"/>
    <lineage>
        <taxon>Bacteria</taxon>
        <taxon>Pseudomonadati</taxon>
        <taxon>Pseudomonadota</taxon>
        <taxon>Alphaproteobacteria</taxon>
        <taxon>Acetobacterales</taxon>
        <taxon>Roseomonadaceae</taxon>
        <taxon>Rhodovarius</taxon>
    </lineage>
</organism>
<reference evidence="10 11" key="1">
    <citation type="submission" date="2019-01" db="EMBL/GenBank/DDBJ databases">
        <authorList>
            <person name="Chen W.-M."/>
        </authorList>
    </citation>
    <scope>NUCLEOTIDE SEQUENCE [LARGE SCALE GENOMIC DNA]</scope>
    <source>
        <strain evidence="10 11">CCP-6</strain>
    </source>
</reference>
<dbReference type="Proteomes" id="UP000282957">
    <property type="component" value="Unassembled WGS sequence"/>
</dbReference>
<feature type="domain" description="Acyl-CoA dehydrogenase/oxidase C-terminal" evidence="7">
    <location>
        <begin position="234"/>
        <end position="382"/>
    </location>
</feature>
<dbReference type="Gene3D" id="1.20.140.10">
    <property type="entry name" value="Butyryl-CoA Dehydrogenase, subunit A, domain 3"/>
    <property type="match status" value="1"/>
</dbReference>
<dbReference type="InterPro" id="IPR013786">
    <property type="entry name" value="AcylCoA_DH/ox_N"/>
</dbReference>
<gene>
    <name evidence="10" type="ORF">EOD42_04080</name>
</gene>
<evidence type="ECO:0000259" key="9">
    <source>
        <dbReference type="Pfam" id="PF02771"/>
    </source>
</evidence>
<dbReference type="AlphaFoldDB" id="A0A437MNR2"/>